<dbReference type="AlphaFoldDB" id="A0A329E8Z4"/>
<dbReference type="Proteomes" id="UP000248729">
    <property type="component" value="Unassembled WGS sequence"/>
</dbReference>
<name>A0A329E8Z4_VIBDI</name>
<protein>
    <submittedName>
        <fullName evidence="1">Uncharacterized protein</fullName>
    </submittedName>
</protein>
<dbReference type="EMBL" id="QLTR01000010">
    <property type="protein sequence ID" value="RAS64268.1"/>
    <property type="molecule type" value="Genomic_DNA"/>
</dbReference>
<comment type="caution">
    <text evidence="1">The sequence shown here is derived from an EMBL/GenBank/DDBJ whole genome shotgun (WGS) entry which is preliminary data.</text>
</comment>
<reference evidence="1 2" key="1">
    <citation type="submission" date="2018-06" db="EMBL/GenBank/DDBJ databases">
        <title>Freshwater and sediment microbial communities from various areas in North America, analyzing microbe dynamics in response to fracking.</title>
        <authorList>
            <person name="Lamendella R."/>
        </authorList>
    </citation>
    <scope>NUCLEOTIDE SEQUENCE [LARGE SCALE GENOMIC DNA]</scope>
    <source>
        <strain evidence="1 2">99A</strain>
    </source>
</reference>
<evidence type="ECO:0000313" key="1">
    <source>
        <dbReference type="EMBL" id="RAS64268.1"/>
    </source>
</evidence>
<organism evidence="1 2">
    <name type="scientific">Vibrio diazotrophicus</name>
    <dbReference type="NCBI Taxonomy" id="685"/>
    <lineage>
        <taxon>Bacteria</taxon>
        <taxon>Pseudomonadati</taxon>
        <taxon>Pseudomonadota</taxon>
        <taxon>Gammaproteobacteria</taxon>
        <taxon>Vibrionales</taxon>
        <taxon>Vibrionaceae</taxon>
        <taxon>Vibrio</taxon>
    </lineage>
</organism>
<accession>A0A329E8Z4</accession>
<gene>
    <name evidence="1" type="ORF">DET48_11051</name>
</gene>
<sequence>MFTSSLLITAEQSVKSVVDENAVTHDGITLIQLFSSQPPSEVVEIANQLLDVYPNAHIIGMS</sequence>
<evidence type="ECO:0000313" key="2">
    <source>
        <dbReference type="Proteomes" id="UP000248729"/>
    </source>
</evidence>
<proteinExistence type="predicted"/>